<evidence type="ECO:0000313" key="4">
    <source>
        <dbReference type="Proteomes" id="UP000811609"/>
    </source>
</evidence>
<protein>
    <recommendedName>
        <fullName evidence="2">Calcineurin-like phosphoesterase domain-containing protein</fullName>
    </recommendedName>
</protein>
<keyword evidence="4" id="KW-1185">Reference proteome</keyword>
<dbReference type="EMBL" id="CM031824">
    <property type="protein sequence ID" value="KAG6624708.1"/>
    <property type="molecule type" value="Genomic_DNA"/>
</dbReference>
<evidence type="ECO:0000259" key="2">
    <source>
        <dbReference type="Pfam" id="PF00149"/>
    </source>
</evidence>
<comment type="caution">
    <text evidence="3">The sequence shown here is derived from an EMBL/GenBank/DDBJ whole genome shotgun (WGS) entry which is preliminary data.</text>
</comment>
<gene>
    <name evidence="3" type="ORF">CIPAW_16G046700</name>
</gene>
<dbReference type="Proteomes" id="UP000811609">
    <property type="component" value="Chromosome 16"/>
</dbReference>
<evidence type="ECO:0000313" key="3">
    <source>
        <dbReference type="EMBL" id="KAG6624705.1"/>
    </source>
</evidence>
<dbReference type="GO" id="GO:0016787">
    <property type="term" value="F:hydrolase activity"/>
    <property type="evidence" value="ECO:0007669"/>
    <property type="project" value="InterPro"/>
</dbReference>
<reference evidence="3" key="1">
    <citation type="submission" date="2020-12" db="EMBL/GenBank/DDBJ databases">
        <title>WGS assembly of Carya illinoinensis cv. Pawnee.</title>
        <authorList>
            <person name="Platts A."/>
            <person name="Shu S."/>
            <person name="Wright S."/>
            <person name="Barry K."/>
            <person name="Edger P."/>
            <person name="Pires J.C."/>
            <person name="Schmutz J."/>
        </authorList>
    </citation>
    <scope>NUCLEOTIDE SEQUENCE</scope>
    <source>
        <tissue evidence="3">Leaf</tissue>
    </source>
</reference>
<dbReference type="PANTHER" id="PTHR34211:SF3">
    <property type="entry name" value="CALCINEURIN-LIKE METALLO-PHOSPHOESTERASE SUPERFAMILY PROTEIN"/>
    <property type="match status" value="1"/>
</dbReference>
<feature type="transmembrane region" description="Helical" evidence="1">
    <location>
        <begin position="193"/>
        <end position="215"/>
    </location>
</feature>
<organism evidence="3 4">
    <name type="scientific">Carya illinoinensis</name>
    <name type="common">Pecan</name>
    <dbReference type="NCBI Taxonomy" id="32201"/>
    <lineage>
        <taxon>Eukaryota</taxon>
        <taxon>Viridiplantae</taxon>
        <taxon>Streptophyta</taxon>
        <taxon>Embryophyta</taxon>
        <taxon>Tracheophyta</taxon>
        <taxon>Spermatophyta</taxon>
        <taxon>Magnoliopsida</taxon>
        <taxon>eudicotyledons</taxon>
        <taxon>Gunneridae</taxon>
        <taxon>Pentapetalae</taxon>
        <taxon>rosids</taxon>
        <taxon>fabids</taxon>
        <taxon>Fagales</taxon>
        <taxon>Juglandaceae</taxon>
        <taxon>Carya</taxon>
    </lineage>
</organism>
<feature type="transmembrane region" description="Helical" evidence="1">
    <location>
        <begin position="30"/>
        <end position="49"/>
    </location>
</feature>
<dbReference type="EMBL" id="CM031824">
    <property type="protein sequence ID" value="KAG6624705.1"/>
    <property type="molecule type" value="Genomic_DNA"/>
</dbReference>
<dbReference type="PANTHER" id="PTHR34211">
    <property type="entry name" value="CALCINEURIN-LIKE METALLO-PHOSPHOESTERASE SUPERFAMILY PROTEIN"/>
    <property type="match status" value="1"/>
</dbReference>
<dbReference type="EMBL" id="CM031824">
    <property type="protein sequence ID" value="KAG6624707.1"/>
    <property type="molecule type" value="Genomic_DNA"/>
</dbReference>
<feature type="transmembrane region" description="Helical" evidence="1">
    <location>
        <begin position="663"/>
        <end position="682"/>
    </location>
</feature>
<keyword evidence="1" id="KW-1133">Transmembrane helix</keyword>
<proteinExistence type="predicted"/>
<feature type="transmembrane region" description="Helical" evidence="1">
    <location>
        <begin position="633"/>
        <end position="651"/>
    </location>
</feature>
<keyword evidence="1" id="KW-0812">Transmembrane</keyword>
<sequence>MGKVQKNPMRSDTEAFPFGLRRLTISFTEYFIVASFIELLLFPFLRKTILRETDEYLLPRQSLINQSEKIRLAYTLLMLTILMTASIVWDSLEWFNKRYFSWLTLAVVYSLLPEQRKDMIMRGDLWMFMIGFSFSLPTLIGIHSIVYYIHRYLSKSSESPKSVNMQNILGHSADFGLLFVIEERRINQRIQTIYIGIPSFVGHLCFLIIALYSIIMEISLYWGRSYSKPDFKNMVRWYSGISTDLYKTIYDLMVSVNIFQGRFDLRILQAAMNQAQNGADQENLLHDFSGNEELWVDFMADTGDGGSSTYTVARLLAEPHICFTSRILKRGDLLLIGGDLAYPNPSKCTYDQRLLRPFEYALEPPVNYEEDHRDGPQCFVIPGNHDWIDGLRTFTKYICEKRWLGGWFMPQKMTYFALKLPQRWWIFGFDLALDGDIDTYQFQFFSKIAREMIENNDCVIVMTHQPDWLVDWYEGGIDVDREKLSNLICKTLKERCKLRIAGDIHHYMRHSMVESNDSVYAQHLLVNGCGGAFAHPTHVFGGFKESHGVFYECGASYPDKQTSWKLGFKNIGKFKRENWKFDYVAGIIYYMLAFSMFPQCELNHIFEVDSKLGFLRTCFRTLWNAFIDMLEHSYVSLGAVMLLLLVAYKFAPSKVSRTKRLATAILHVSAHLVAALILMLALELGLELFIRHKLSATTSGYEHSLHDHQQYVESPEICHFPPPNGTRAAIEMLWFRHLYHGCAEIIINLMSPIFDVPKLCICVSMFNLHYDEAFSAFRISDYKGFTRFHIKADGDLEVFTLAVDKVPQEWTEDPDWQQEKKIDPERSSHKRWFPSKWMADYPFEDPLESVKIIDQFVIGRENRSA</sequence>
<feature type="transmembrane region" description="Helical" evidence="1">
    <location>
        <begin position="125"/>
        <end position="150"/>
    </location>
</feature>
<keyword evidence="1" id="KW-0472">Membrane</keyword>
<feature type="domain" description="Calcineurin-like phosphoesterase" evidence="2">
    <location>
        <begin position="297"/>
        <end position="506"/>
    </location>
</feature>
<dbReference type="AlphaFoldDB" id="A0A8T1N3F8"/>
<dbReference type="InterPro" id="IPR004843">
    <property type="entry name" value="Calcineurin-like_PHP"/>
</dbReference>
<feature type="transmembrane region" description="Helical" evidence="1">
    <location>
        <begin position="70"/>
        <end position="89"/>
    </location>
</feature>
<name>A0A8T1N3F8_CARIL</name>
<dbReference type="Pfam" id="PF00149">
    <property type="entry name" value="Metallophos"/>
    <property type="match status" value="1"/>
</dbReference>
<accession>A0A8T1N3F8</accession>
<evidence type="ECO:0000256" key="1">
    <source>
        <dbReference type="SAM" id="Phobius"/>
    </source>
</evidence>